<dbReference type="InterPro" id="IPR036412">
    <property type="entry name" value="HAD-like_sf"/>
</dbReference>
<dbReference type="SUPFAM" id="SSF56784">
    <property type="entry name" value="HAD-like"/>
    <property type="match status" value="1"/>
</dbReference>
<dbReference type="PIRSF" id="PIRSF000915">
    <property type="entry name" value="PGP-type_phosphatase"/>
    <property type="match status" value="1"/>
</dbReference>
<keyword evidence="1" id="KW-0378">Hydrolase</keyword>
<dbReference type="EMBL" id="CP026309">
    <property type="protein sequence ID" value="AUV80693.1"/>
    <property type="molecule type" value="Genomic_DNA"/>
</dbReference>
<dbReference type="Pfam" id="PF13242">
    <property type="entry name" value="Hydrolase_like"/>
    <property type="match status" value="1"/>
</dbReference>
<proteinExistence type="predicted"/>
<evidence type="ECO:0000313" key="1">
    <source>
        <dbReference type="EMBL" id="AUV80693.1"/>
    </source>
</evidence>
<protein>
    <submittedName>
        <fullName evidence="1">HAD family hydrolase</fullName>
    </submittedName>
</protein>
<dbReference type="GeneID" id="35590956"/>
<dbReference type="KEGG" id="srub:C2R22_02665"/>
<dbReference type="RefSeq" id="WP_103424302.1">
    <property type="nucleotide sequence ID" value="NZ_CP026309.1"/>
</dbReference>
<sequence>MQSRFAGALVDMDGTLYRGDTPIEGAREAIDTLREAGVAVQFLTNNPTKSPENYVKKLAGMGIDASPADIVTAGVVTADYLRREHREENLFVVGEPDLKQVLSEAGLSLTDDPAATDVVVLSLDTGLDHDLFTRVLRAVTPGTPIVATNPDRTKPGTDGILPSAGVVIGAVEGMTGRGPDVVAGKPSEVAARFALDRLGVPSERCLLVGDRLDTDIEMGSKTGMTTVLVRTGVTDDAALSGSEVDPDYVLDSIADIERVLDDASG</sequence>
<dbReference type="Pfam" id="PF13344">
    <property type="entry name" value="Hydrolase_6"/>
    <property type="match status" value="1"/>
</dbReference>
<dbReference type="NCBIfam" id="TIGR01460">
    <property type="entry name" value="HAD-SF-IIA"/>
    <property type="match status" value="1"/>
</dbReference>
<dbReference type="OrthoDB" id="25155at2157"/>
<organism evidence="1 2">
    <name type="scientific">Salinigranum rubrum</name>
    <dbReference type="NCBI Taxonomy" id="755307"/>
    <lineage>
        <taxon>Archaea</taxon>
        <taxon>Methanobacteriati</taxon>
        <taxon>Methanobacteriota</taxon>
        <taxon>Stenosarchaea group</taxon>
        <taxon>Halobacteria</taxon>
        <taxon>Halobacteriales</taxon>
        <taxon>Haloferacaceae</taxon>
        <taxon>Salinigranum</taxon>
    </lineage>
</organism>
<dbReference type="GO" id="GO:0005737">
    <property type="term" value="C:cytoplasm"/>
    <property type="evidence" value="ECO:0007669"/>
    <property type="project" value="TreeGrafter"/>
</dbReference>
<dbReference type="AlphaFoldDB" id="A0A2I8VFI4"/>
<name>A0A2I8VFI4_9EURY</name>
<gene>
    <name evidence="1" type="ORF">C2R22_02665</name>
</gene>
<reference evidence="1 2" key="1">
    <citation type="submission" date="2018-01" db="EMBL/GenBank/DDBJ databases">
        <title>Complete genome sequence of Salinigranum rubrum GX10T, an extremely halophilic archaeon isolated from a marine solar saltern.</title>
        <authorList>
            <person name="Han S."/>
        </authorList>
    </citation>
    <scope>NUCLEOTIDE SEQUENCE [LARGE SCALE GENOMIC DNA]</scope>
    <source>
        <strain evidence="1 2">GX10</strain>
    </source>
</reference>
<keyword evidence="2" id="KW-1185">Reference proteome</keyword>
<dbReference type="InterPro" id="IPR023214">
    <property type="entry name" value="HAD_sf"/>
</dbReference>
<dbReference type="PANTHER" id="PTHR19288">
    <property type="entry name" value="4-NITROPHENYLPHOSPHATASE-RELATED"/>
    <property type="match status" value="1"/>
</dbReference>
<dbReference type="InterPro" id="IPR006357">
    <property type="entry name" value="HAD-SF_hydro_IIA"/>
</dbReference>
<dbReference type="Proteomes" id="UP000236584">
    <property type="component" value="Chromosome"/>
</dbReference>
<dbReference type="PANTHER" id="PTHR19288:SF46">
    <property type="entry name" value="HALOACID DEHALOGENASE-LIKE HYDROLASE DOMAIN-CONTAINING PROTEIN 2"/>
    <property type="match status" value="1"/>
</dbReference>
<evidence type="ECO:0000313" key="2">
    <source>
        <dbReference type="Proteomes" id="UP000236584"/>
    </source>
</evidence>
<dbReference type="Gene3D" id="3.40.50.1000">
    <property type="entry name" value="HAD superfamily/HAD-like"/>
    <property type="match status" value="2"/>
</dbReference>
<dbReference type="GO" id="GO:0016791">
    <property type="term" value="F:phosphatase activity"/>
    <property type="evidence" value="ECO:0007669"/>
    <property type="project" value="TreeGrafter"/>
</dbReference>
<accession>A0A2I8VFI4</accession>